<evidence type="ECO:0000313" key="1">
    <source>
        <dbReference type="EMBL" id="THU80480.1"/>
    </source>
</evidence>
<accession>A0A4S8KX56</accession>
<reference evidence="1 2" key="1">
    <citation type="journal article" date="2019" name="Nat. Ecol. Evol.">
        <title>Megaphylogeny resolves global patterns of mushroom evolution.</title>
        <authorList>
            <person name="Varga T."/>
            <person name="Krizsan K."/>
            <person name="Foldi C."/>
            <person name="Dima B."/>
            <person name="Sanchez-Garcia M."/>
            <person name="Sanchez-Ramirez S."/>
            <person name="Szollosi G.J."/>
            <person name="Szarkandi J.G."/>
            <person name="Papp V."/>
            <person name="Albert L."/>
            <person name="Andreopoulos W."/>
            <person name="Angelini C."/>
            <person name="Antonin V."/>
            <person name="Barry K.W."/>
            <person name="Bougher N.L."/>
            <person name="Buchanan P."/>
            <person name="Buyck B."/>
            <person name="Bense V."/>
            <person name="Catcheside P."/>
            <person name="Chovatia M."/>
            <person name="Cooper J."/>
            <person name="Damon W."/>
            <person name="Desjardin D."/>
            <person name="Finy P."/>
            <person name="Geml J."/>
            <person name="Haridas S."/>
            <person name="Hughes K."/>
            <person name="Justo A."/>
            <person name="Karasinski D."/>
            <person name="Kautmanova I."/>
            <person name="Kiss B."/>
            <person name="Kocsube S."/>
            <person name="Kotiranta H."/>
            <person name="LaButti K.M."/>
            <person name="Lechner B.E."/>
            <person name="Liimatainen K."/>
            <person name="Lipzen A."/>
            <person name="Lukacs Z."/>
            <person name="Mihaltcheva S."/>
            <person name="Morgado L.N."/>
            <person name="Niskanen T."/>
            <person name="Noordeloos M.E."/>
            <person name="Ohm R.A."/>
            <person name="Ortiz-Santana B."/>
            <person name="Ovrebo C."/>
            <person name="Racz N."/>
            <person name="Riley R."/>
            <person name="Savchenko A."/>
            <person name="Shiryaev A."/>
            <person name="Soop K."/>
            <person name="Spirin V."/>
            <person name="Szebenyi C."/>
            <person name="Tomsovsky M."/>
            <person name="Tulloss R.E."/>
            <person name="Uehling J."/>
            <person name="Grigoriev I.V."/>
            <person name="Vagvolgyi C."/>
            <person name="Papp T."/>
            <person name="Martin F.M."/>
            <person name="Miettinen O."/>
            <person name="Hibbett D.S."/>
            <person name="Nagy L.G."/>
        </authorList>
    </citation>
    <scope>NUCLEOTIDE SEQUENCE [LARGE SCALE GENOMIC DNA]</scope>
    <source>
        <strain evidence="1 2">CBS 962.96</strain>
    </source>
</reference>
<dbReference type="AlphaFoldDB" id="A0A4S8KX56"/>
<feature type="non-terminal residue" evidence="1">
    <location>
        <position position="106"/>
    </location>
</feature>
<dbReference type="Proteomes" id="UP000297245">
    <property type="component" value="Unassembled WGS sequence"/>
</dbReference>
<proteinExistence type="predicted"/>
<sequence length="106" mass="11806">DIFHYTYNPISVLTVLFKLPSDVAFFEDPTMQDVFNEFVRRQEDWEAAYAAAHEKMNLLGYNKDDVIGCTKILDDVVSLEVILSLLLCQARGSHLDAPASGATGPL</sequence>
<dbReference type="SUPFAM" id="SSF48113">
    <property type="entry name" value="Heme-dependent peroxidases"/>
    <property type="match status" value="1"/>
</dbReference>
<dbReference type="GO" id="GO:0020037">
    <property type="term" value="F:heme binding"/>
    <property type="evidence" value="ECO:0007669"/>
    <property type="project" value="InterPro"/>
</dbReference>
<keyword evidence="2" id="KW-1185">Reference proteome</keyword>
<feature type="non-terminal residue" evidence="1">
    <location>
        <position position="1"/>
    </location>
</feature>
<dbReference type="OrthoDB" id="2113341at2759"/>
<dbReference type="InterPro" id="IPR010255">
    <property type="entry name" value="Haem_peroxidase_sf"/>
</dbReference>
<dbReference type="GO" id="GO:0004601">
    <property type="term" value="F:peroxidase activity"/>
    <property type="evidence" value="ECO:0007669"/>
    <property type="project" value="InterPro"/>
</dbReference>
<dbReference type="Gene3D" id="1.10.420.10">
    <property type="entry name" value="Peroxidase, domain 2"/>
    <property type="match status" value="1"/>
</dbReference>
<dbReference type="GO" id="GO:0006979">
    <property type="term" value="P:response to oxidative stress"/>
    <property type="evidence" value="ECO:0007669"/>
    <property type="project" value="InterPro"/>
</dbReference>
<name>A0A4S8KX56_DENBC</name>
<gene>
    <name evidence="1" type="ORF">K435DRAFT_785428</name>
</gene>
<organism evidence="1 2">
    <name type="scientific">Dendrothele bispora (strain CBS 962.96)</name>
    <dbReference type="NCBI Taxonomy" id="1314807"/>
    <lineage>
        <taxon>Eukaryota</taxon>
        <taxon>Fungi</taxon>
        <taxon>Dikarya</taxon>
        <taxon>Basidiomycota</taxon>
        <taxon>Agaricomycotina</taxon>
        <taxon>Agaricomycetes</taxon>
        <taxon>Agaricomycetidae</taxon>
        <taxon>Agaricales</taxon>
        <taxon>Agaricales incertae sedis</taxon>
        <taxon>Dendrothele</taxon>
    </lineage>
</organism>
<protein>
    <submittedName>
        <fullName evidence="1">Uncharacterized protein</fullName>
    </submittedName>
</protein>
<dbReference type="EMBL" id="ML179900">
    <property type="protein sequence ID" value="THU80480.1"/>
    <property type="molecule type" value="Genomic_DNA"/>
</dbReference>
<evidence type="ECO:0000313" key="2">
    <source>
        <dbReference type="Proteomes" id="UP000297245"/>
    </source>
</evidence>